<proteinExistence type="predicted"/>
<gene>
    <name evidence="2" type="ORF">DL1_03590</name>
</gene>
<evidence type="ECO:0000313" key="3">
    <source>
        <dbReference type="Proteomes" id="UP000027725"/>
    </source>
</evidence>
<dbReference type="RefSeq" id="WP_038066284.1">
    <property type="nucleotide sequence ID" value="NZ_FOVB01000009.1"/>
</dbReference>
<protein>
    <submittedName>
        <fullName evidence="2">Uncharacterized protein</fullName>
    </submittedName>
</protein>
<organism evidence="2 3">
    <name type="scientific">Thioclava dalianensis</name>
    <dbReference type="NCBI Taxonomy" id="1185766"/>
    <lineage>
        <taxon>Bacteria</taxon>
        <taxon>Pseudomonadati</taxon>
        <taxon>Pseudomonadota</taxon>
        <taxon>Alphaproteobacteria</taxon>
        <taxon>Rhodobacterales</taxon>
        <taxon>Paracoccaceae</taxon>
        <taxon>Thioclava</taxon>
    </lineage>
</organism>
<dbReference type="EMBL" id="JHEH01000013">
    <property type="protein sequence ID" value="KEP69544.1"/>
    <property type="molecule type" value="Genomic_DNA"/>
</dbReference>
<dbReference type="AlphaFoldDB" id="A0A074TCW4"/>
<accession>A0A074TCW4</accession>
<dbReference type="STRING" id="1185766.SAMN05216224_10961"/>
<reference evidence="2 3" key="1">
    <citation type="submission" date="2014-03" db="EMBL/GenBank/DDBJ databases">
        <title>The draft genome sequence of Thioclava dalianensis DLFJ1-1.</title>
        <authorList>
            <person name="Lai Q."/>
            <person name="Shao Z."/>
        </authorList>
    </citation>
    <scope>NUCLEOTIDE SEQUENCE [LARGE SCALE GENOMIC DNA]</scope>
    <source>
        <strain evidence="2 3">DLFJ1-1</strain>
    </source>
</reference>
<feature type="compositionally biased region" description="Basic and acidic residues" evidence="1">
    <location>
        <begin position="73"/>
        <end position="94"/>
    </location>
</feature>
<keyword evidence="3" id="KW-1185">Reference proteome</keyword>
<comment type="caution">
    <text evidence="2">The sequence shown here is derived from an EMBL/GenBank/DDBJ whole genome shotgun (WGS) entry which is preliminary data.</text>
</comment>
<dbReference type="Proteomes" id="UP000027725">
    <property type="component" value="Unassembled WGS sequence"/>
</dbReference>
<name>A0A074TCW4_9RHOB</name>
<evidence type="ECO:0000256" key="1">
    <source>
        <dbReference type="SAM" id="MobiDB-lite"/>
    </source>
</evidence>
<feature type="region of interest" description="Disordered" evidence="1">
    <location>
        <begin position="73"/>
        <end position="137"/>
    </location>
</feature>
<evidence type="ECO:0000313" key="2">
    <source>
        <dbReference type="EMBL" id="KEP69544.1"/>
    </source>
</evidence>
<sequence length="137" mass="15185">MLMHTAARTATPALGLGRCALYAVGACTPHLFPVMKPRAFSFTARRGIRRKSTYMTSRVDKTARKTVLLVEVRHDDTASERPARRGQPRERLYDDTTSQAQIPASPRKAGHPKSVSPDRSLLNTDQTSMTTFAAFQP</sequence>
<feature type="compositionally biased region" description="Polar residues" evidence="1">
    <location>
        <begin position="121"/>
        <end position="137"/>
    </location>
</feature>